<organism evidence="6 7">
    <name type="scientific">Candidatus Iainarchaeum sp</name>
    <dbReference type="NCBI Taxonomy" id="3101447"/>
    <lineage>
        <taxon>Archaea</taxon>
        <taxon>Candidatus Iainarchaeota</taxon>
        <taxon>Candidatus Iainarchaeia</taxon>
        <taxon>Candidatus Iainarchaeales</taxon>
        <taxon>Candidatus Iainarchaeaceae</taxon>
        <taxon>Candidatus Iainarchaeum</taxon>
    </lineage>
</organism>
<comment type="similarity">
    <text evidence="1">Belongs to the eukaryotic ribosomal protein eL39 family.</text>
</comment>
<proteinExistence type="inferred from homology"/>
<dbReference type="Pfam" id="PF00832">
    <property type="entry name" value="Ribosomal_L39"/>
    <property type="match status" value="1"/>
</dbReference>
<dbReference type="Gene3D" id="1.10.1620.10">
    <property type="entry name" value="Ribosomal protein L39e"/>
    <property type="match status" value="1"/>
</dbReference>
<feature type="region of interest" description="Disordered" evidence="5">
    <location>
        <begin position="57"/>
        <end position="91"/>
    </location>
</feature>
<dbReference type="GO" id="GO:0006412">
    <property type="term" value="P:translation"/>
    <property type="evidence" value="ECO:0007669"/>
    <property type="project" value="InterPro"/>
</dbReference>
<dbReference type="InterPro" id="IPR000077">
    <property type="entry name" value="Ribosomal_eL39"/>
</dbReference>
<dbReference type="AlphaFoldDB" id="A0A8T3YKX9"/>
<dbReference type="GO" id="GO:1990904">
    <property type="term" value="C:ribonucleoprotein complex"/>
    <property type="evidence" value="ECO:0007669"/>
    <property type="project" value="UniProtKB-KW"/>
</dbReference>
<name>A0A8T3YKX9_9ARCH</name>
<keyword evidence="3" id="KW-0687">Ribonucleoprotein</keyword>
<evidence type="ECO:0000313" key="7">
    <source>
        <dbReference type="Proteomes" id="UP000732298"/>
    </source>
</evidence>
<keyword evidence="2" id="KW-0689">Ribosomal protein</keyword>
<reference evidence="6" key="1">
    <citation type="submission" date="2020-07" db="EMBL/GenBank/DDBJ databases">
        <title>Huge and variable diversity of episymbiotic CPR bacteria and DPANN archaea in groundwater ecosystems.</title>
        <authorList>
            <person name="He C.Y."/>
            <person name="Keren R."/>
            <person name="Whittaker M."/>
            <person name="Farag I.F."/>
            <person name="Doudna J."/>
            <person name="Cate J.H.D."/>
            <person name="Banfield J.F."/>
        </authorList>
    </citation>
    <scope>NUCLEOTIDE SEQUENCE</scope>
    <source>
        <strain evidence="6">NC_groundwater_1296_Ag_S-0.2um_52_80</strain>
    </source>
</reference>
<sequence length="91" mass="10648">MGRKSQEEKEFLISSRKKIGPGVTNAPVWVLQKAGRRIWNKKAKRHWRETGLGRAFKKKLKEQGKTGKKVRSGKKYKSRMFKTKGQRKGYE</sequence>
<dbReference type="SUPFAM" id="SSF48662">
    <property type="entry name" value="Ribosomal protein L39e"/>
    <property type="match status" value="1"/>
</dbReference>
<dbReference type="InterPro" id="IPR023626">
    <property type="entry name" value="Ribosomal_eL39_dom_sf"/>
</dbReference>
<evidence type="ECO:0000256" key="2">
    <source>
        <dbReference type="ARBA" id="ARBA00022980"/>
    </source>
</evidence>
<dbReference type="GO" id="GO:0003735">
    <property type="term" value="F:structural constituent of ribosome"/>
    <property type="evidence" value="ECO:0007669"/>
    <property type="project" value="InterPro"/>
</dbReference>
<protein>
    <recommendedName>
        <fullName evidence="4">50S ribosomal protein L39e</fullName>
    </recommendedName>
</protein>
<gene>
    <name evidence="6" type="ORF">HY544_03020</name>
</gene>
<dbReference type="EMBL" id="JACQPB010000034">
    <property type="protein sequence ID" value="MBI4210452.1"/>
    <property type="molecule type" value="Genomic_DNA"/>
</dbReference>
<dbReference type="GO" id="GO:0005840">
    <property type="term" value="C:ribosome"/>
    <property type="evidence" value="ECO:0007669"/>
    <property type="project" value="UniProtKB-KW"/>
</dbReference>
<comment type="caution">
    <text evidence="6">The sequence shown here is derived from an EMBL/GenBank/DDBJ whole genome shotgun (WGS) entry which is preliminary data.</text>
</comment>
<dbReference type="Proteomes" id="UP000732298">
    <property type="component" value="Unassembled WGS sequence"/>
</dbReference>
<accession>A0A8T3YKX9</accession>
<evidence type="ECO:0000256" key="1">
    <source>
        <dbReference type="ARBA" id="ARBA00009339"/>
    </source>
</evidence>
<evidence type="ECO:0000313" key="6">
    <source>
        <dbReference type="EMBL" id="MBI4210452.1"/>
    </source>
</evidence>
<evidence type="ECO:0000256" key="5">
    <source>
        <dbReference type="SAM" id="MobiDB-lite"/>
    </source>
</evidence>
<evidence type="ECO:0000256" key="3">
    <source>
        <dbReference type="ARBA" id="ARBA00023274"/>
    </source>
</evidence>
<evidence type="ECO:0000256" key="4">
    <source>
        <dbReference type="ARBA" id="ARBA00035373"/>
    </source>
</evidence>